<organism evidence="2 3">
    <name type="scientific">Beauveria bassiana D1-5</name>
    <dbReference type="NCBI Taxonomy" id="1245745"/>
    <lineage>
        <taxon>Eukaryota</taxon>
        <taxon>Fungi</taxon>
        <taxon>Dikarya</taxon>
        <taxon>Ascomycota</taxon>
        <taxon>Pezizomycotina</taxon>
        <taxon>Sordariomycetes</taxon>
        <taxon>Hypocreomycetidae</taxon>
        <taxon>Hypocreales</taxon>
        <taxon>Cordycipitaceae</taxon>
        <taxon>Beauveria</taxon>
    </lineage>
</organism>
<dbReference type="AlphaFoldDB" id="A0A0A2VRW3"/>
<dbReference type="EMBL" id="ANFO01000504">
    <property type="protein sequence ID" value="KGQ09082.1"/>
    <property type="molecule type" value="Genomic_DNA"/>
</dbReference>
<evidence type="ECO:0000256" key="1">
    <source>
        <dbReference type="SAM" id="MobiDB-lite"/>
    </source>
</evidence>
<comment type="caution">
    <text evidence="2">The sequence shown here is derived from an EMBL/GenBank/DDBJ whole genome shotgun (WGS) entry which is preliminary data.</text>
</comment>
<dbReference type="OrthoDB" id="3535998at2759"/>
<feature type="region of interest" description="Disordered" evidence="1">
    <location>
        <begin position="100"/>
        <end position="134"/>
    </location>
</feature>
<evidence type="ECO:0000313" key="2">
    <source>
        <dbReference type="EMBL" id="KGQ09082.1"/>
    </source>
</evidence>
<dbReference type="GO" id="GO:0003700">
    <property type="term" value="F:DNA-binding transcription factor activity"/>
    <property type="evidence" value="ECO:0007669"/>
    <property type="project" value="InterPro"/>
</dbReference>
<dbReference type="HOGENOM" id="CLU_079681_1_0_1"/>
<dbReference type="PANTHER" id="PTHR37012:SF2">
    <property type="entry name" value="BZIP DOMAIN-CONTAINING PROTEIN-RELATED"/>
    <property type="match status" value="1"/>
</dbReference>
<dbReference type="eggNOG" id="ENOG502SU86">
    <property type="taxonomic scope" value="Eukaryota"/>
</dbReference>
<dbReference type="Gene3D" id="1.20.5.170">
    <property type="match status" value="1"/>
</dbReference>
<dbReference type="Proteomes" id="UP000030106">
    <property type="component" value="Unassembled WGS sequence"/>
</dbReference>
<dbReference type="InterPro" id="IPR046347">
    <property type="entry name" value="bZIP_sf"/>
</dbReference>
<feature type="compositionally biased region" description="Basic and acidic residues" evidence="1">
    <location>
        <begin position="42"/>
        <end position="54"/>
    </location>
</feature>
<protein>
    <recommendedName>
        <fullName evidence="4">BZIP domain-containing protein</fullName>
    </recommendedName>
</protein>
<accession>A0A0A2VRW3</accession>
<name>A0A0A2VRW3_BEABA</name>
<dbReference type="SUPFAM" id="SSF57959">
    <property type="entry name" value="Leucine zipper domain"/>
    <property type="match status" value="1"/>
</dbReference>
<evidence type="ECO:0000313" key="3">
    <source>
        <dbReference type="Proteomes" id="UP000030106"/>
    </source>
</evidence>
<feature type="region of interest" description="Disordered" evidence="1">
    <location>
        <begin position="1"/>
        <end position="54"/>
    </location>
</feature>
<feature type="region of interest" description="Disordered" evidence="1">
    <location>
        <begin position="224"/>
        <end position="265"/>
    </location>
</feature>
<gene>
    <name evidence="2" type="ORF">BBAD15_g5614</name>
</gene>
<reference evidence="2 3" key="1">
    <citation type="submission" date="2012-10" db="EMBL/GenBank/DDBJ databases">
        <title>Genome sequencing and analysis of entomopathogenic fungi Beauveria bassiana D1-5.</title>
        <authorList>
            <person name="Li Q."/>
            <person name="Wang L."/>
            <person name="Zhang Z."/>
            <person name="Wang Q."/>
            <person name="Ren J."/>
            <person name="Wang M."/>
            <person name="Xu W."/>
            <person name="Wang J."/>
            <person name="Lu Y."/>
            <person name="Du Q."/>
            <person name="Sun Z."/>
        </authorList>
    </citation>
    <scope>NUCLEOTIDE SEQUENCE [LARGE SCALE GENOMIC DNA]</scope>
    <source>
        <strain evidence="2 3">D1-5</strain>
    </source>
</reference>
<feature type="compositionally biased region" description="Low complexity" evidence="1">
    <location>
        <begin position="229"/>
        <end position="259"/>
    </location>
</feature>
<proteinExistence type="predicted"/>
<dbReference type="PANTHER" id="PTHR37012">
    <property type="entry name" value="B-ZIP TRANSCRIPTION FACTOR (EUROFUNG)-RELATED"/>
    <property type="match status" value="1"/>
</dbReference>
<sequence length="282" mass="31389">MPSTTTSMGRPLSDESSGSKSSKRKGTRSVSTLTPSQLARKRANDREAQRAIRARTKEHIERLERELEELRSHQNRDRTLQDLLRRNKALEDELSRLRESMGMSMAGSPYSATAGYDEQQQHTPHAATAPSPRMSPLAGSADYNPLPDYGQHYVAMSGSSVDSWAAGVPSHMSSNVSSPSSSADDYVSGYIPTSVPTSMMPTSNSLESLDEFRMNNMQMQGVPTSVYMQQQQQQQQHQQQSQQHQQQSQQPPQHGSSQGDWPMYNVYYNSQLSKSGEACLSR</sequence>
<evidence type="ECO:0008006" key="4">
    <source>
        <dbReference type="Google" id="ProtNLM"/>
    </source>
</evidence>
<dbReference type="CDD" id="cd14688">
    <property type="entry name" value="bZIP_YAP"/>
    <property type="match status" value="1"/>
</dbReference>